<sequence length="145" mass="16345">MSVPAMFNHTLQQTADWLKSLGGEETINTEKRAYAALRAVLHQLRDRLTVEEATDLGAQLPLLVRGIYYENWNPAKTPEKVRRDEFILGVEEKLDGHPEIDAEEAIRATFRVLSEKVTPGEIEEVIGMLPKDMRDLWPSQSSGSA</sequence>
<dbReference type="OrthoDB" id="20942at2"/>
<dbReference type="EMBL" id="NFZW01000023">
    <property type="protein sequence ID" value="RFA33117.1"/>
    <property type="molecule type" value="Genomic_DNA"/>
</dbReference>
<evidence type="ECO:0000313" key="1">
    <source>
        <dbReference type="EMBL" id="RFA33117.1"/>
    </source>
</evidence>
<dbReference type="Gene3D" id="1.10.490.110">
    <property type="entry name" value="Uncharacterized conserved protein DUF2267"/>
    <property type="match status" value="1"/>
</dbReference>
<protein>
    <recommendedName>
        <fullName evidence="3">DUF2267 domain-containing protein</fullName>
    </recommendedName>
</protein>
<evidence type="ECO:0008006" key="3">
    <source>
        <dbReference type="Google" id="ProtNLM"/>
    </source>
</evidence>
<accession>A0A3E0WM07</accession>
<organism evidence="1 2">
    <name type="scientific">Alkalilimnicola ehrlichii</name>
    <dbReference type="NCBI Taxonomy" id="351052"/>
    <lineage>
        <taxon>Bacteria</taxon>
        <taxon>Pseudomonadati</taxon>
        <taxon>Pseudomonadota</taxon>
        <taxon>Gammaproteobacteria</taxon>
        <taxon>Chromatiales</taxon>
        <taxon>Ectothiorhodospiraceae</taxon>
        <taxon>Alkalilimnicola</taxon>
    </lineage>
</organism>
<evidence type="ECO:0000313" key="2">
    <source>
        <dbReference type="Proteomes" id="UP000256763"/>
    </source>
</evidence>
<dbReference type="Pfam" id="PF10025">
    <property type="entry name" value="DUF2267"/>
    <property type="match status" value="1"/>
</dbReference>
<dbReference type="InterPro" id="IPR038282">
    <property type="entry name" value="DUF2267_sf"/>
</dbReference>
<keyword evidence="2" id="KW-1185">Reference proteome</keyword>
<gene>
    <name evidence="1" type="ORF">CAL65_18305</name>
</gene>
<reference evidence="2" key="1">
    <citation type="submission" date="2017-05" db="EMBL/GenBank/DDBJ databases">
        <authorList>
            <person name="Sharma S."/>
            <person name="Sidhu C."/>
            <person name="Pinnaka A.K."/>
        </authorList>
    </citation>
    <scope>NUCLEOTIDE SEQUENCE [LARGE SCALE GENOMIC DNA]</scope>
    <source>
        <strain evidence="2">AK93</strain>
    </source>
</reference>
<dbReference type="InterPro" id="IPR018727">
    <property type="entry name" value="DUF2267"/>
</dbReference>
<comment type="caution">
    <text evidence="1">The sequence shown here is derived from an EMBL/GenBank/DDBJ whole genome shotgun (WGS) entry which is preliminary data.</text>
</comment>
<dbReference type="RefSeq" id="WP_116303565.1">
    <property type="nucleotide sequence ID" value="NZ_NFZV01000024.1"/>
</dbReference>
<proteinExistence type="predicted"/>
<dbReference type="AlphaFoldDB" id="A0A3E0WM07"/>
<name>A0A3E0WM07_9GAMM</name>
<dbReference type="Proteomes" id="UP000256763">
    <property type="component" value="Unassembled WGS sequence"/>
</dbReference>